<accession>A0A8X6Y211</accession>
<sequence>MRPRATYHRSAQAFSKAPKAHGQSLAVHRRHPANCVPNSLTAPGGNGPQGEPLAEGTTPRPTSENQSFQLCRFHSDAHPVTKCKDQCPHSLLAARKRGSYQWEGSNQMGPSQRTLEPCHQRPGTAFVRGQTPR</sequence>
<protein>
    <submittedName>
        <fullName evidence="2">Uncharacterized protein</fullName>
    </submittedName>
</protein>
<dbReference type="EMBL" id="BMAV01014643">
    <property type="protein sequence ID" value="GFY63181.1"/>
    <property type="molecule type" value="Genomic_DNA"/>
</dbReference>
<dbReference type="Proteomes" id="UP000886998">
    <property type="component" value="Unassembled WGS sequence"/>
</dbReference>
<evidence type="ECO:0000313" key="3">
    <source>
        <dbReference type="Proteomes" id="UP000886998"/>
    </source>
</evidence>
<feature type="compositionally biased region" description="Polar residues" evidence="1">
    <location>
        <begin position="102"/>
        <end position="114"/>
    </location>
</feature>
<keyword evidence="3" id="KW-1185">Reference proteome</keyword>
<dbReference type="AlphaFoldDB" id="A0A8X6Y211"/>
<name>A0A8X6Y211_9ARAC</name>
<feature type="region of interest" description="Disordered" evidence="1">
    <location>
        <begin position="102"/>
        <end position="133"/>
    </location>
</feature>
<proteinExistence type="predicted"/>
<comment type="caution">
    <text evidence="2">The sequence shown here is derived from an EMBL/GenBank/DDBJ whole genome shotgun (WGS) entry which is preliminary data.</text>
</comment>
<gene>
    <name evidence="2" type="ORF">TNIN_84211</name>
</gene>
<feature type="region of interest" description="Disordered" evidence="1">
    <location>
        <begin position="1"/>
        <end position="65"/>
    </location>
</feature>
<evidence type="ECO:0000313" key="2">
    <source>
        <dbReference type="EMBL" id="GFY63181.1"/>
    </source>
</evidence>
<reference evidence="2" key="1">
    <citation type="submission" date="2020-08" db="EMBL/GenBank/DDBJ databases">
        <title>Multicomponent nature underlies the extraordinary mechanical properties of spider dragline silk.</title>
        <authorList>
            <person name="Kono N."/>
            <person name="Nakamura H."/>
            <person name="Mori M."/>
            <person name="Yoshida Y."/>
            <person name="Ohtoshi R."/>
            <person name="Malay A.D."/>
            <person name="Moran D.A.P."/>
            <person name="Tomita M."/>
            <person name="Numata K."/>
            <person name="Arakawa K."/>
        </authorList>
    </citation>
    <scope>NUCLEOTIDE SEQUENCE</scope>
</reference>
<organism evidence="2 3">
    <name type="scientific">Trichonephila inaurata madagascariensis</name>
    <dbReference type="NCBI Taxonomy" id="2747483"/>
    <lineage>
        <taxon>Eukaryota</taxon>
        <taxon>Metazoa</taxon>
        <taxon>Ecdysozoa</taxon>
        <taxon>Arthropoda</taxon>
        <taxon>Chelicerata</taxon>
        <taxon>Arachnida</taxon>
        <taxon>Araneae</taxon>
        <taxon>Araneomorphae</taxon>
        <taxon>Entelegynae</taxon>
        <taxon>Araneoidea</taxon>
        <taxon>Nephilidae</taxon>
        <taxon>Trichonephila</taxon>
        <taxon>Trichonephila inaurata</taxon>
    </lineage>
</organism>
<evidence type="ECO:0000256" key="1">
    <source>
        <dbReference type="SAM" id="MobiDB-lite"/>
    </source>
</evidence>